<reference evidence="1 2" key="2">
    <citation type="journal article" date="2016" name="J. Biotechnol.">
        <title>Complete genome sequence of Arthrobacter alpinus ERGS4:06, a yellow pigmented bacterium tolerant to cold and radiations isolated from Sikkim Himalaya.</title>
        <authorList>
            <person name="Kumar R."/>
            <person name="Singh D."/>
            <person name="Swarnkar M.K."/>
            <person name="Singh A.K."/>
            <person name="Kumar S."/>
        </authorList>
    </citation>
    <scope>NUCLEOTIDE SEQUENCE [LARGE SCALE GENOMIC DNA]</scope>
    <source>
        <strain evidence="1 2">ERGS4:06</strain>
    </source>
</reference>
<evidence type="ECO:0000313" key="2">
    <source>
        <dbReference type="Proteomes" id="UP000059574"/>
    </source>
</evidence>
<dbReference type="EMBL" id="CP013200">
    <property type="protein sequence ID" value="ALO66595.1"/>
    <property type="molecule type" value="Genomic_DNA"/>
</dbReference>
<dbReference type="SUPFAM" id="SSF53335">
    <property type="entry name" value="S-adenosyl-L-methionine-dependent methyltransferases"/>
    <property type="match status" value="1"/>
</dbReference>
<sequence>MPEGMLVAALRHAGCVFAEEEAAILLEAAASTAELADMLARRVQGQPLEHIVGWAQFCGLRMRVVPGVFVPRRRSEFLVERALAVLSADDLLVAGRPVSHVPQQSTLASTPTQRIGSHRPVVLDLCCGSGAVGAALAHAVEQQESAGSAGSAESAARAGCELHACDIDSAAVACAAANIAVVHGKAYCGDLFAALPESLCGRIDLIVANAPYVPSGAIAFLPAEARIYEPHAALNGGADGLEVHRRIAAEAPRWLRTGGTLLLESSARQARESQRILSAHGFEVSWRRREESDATVVTGHLVNAFLPGER</sequence>
<evidence type="ECO:0008006" key="3">
    <source>
        <dbReference type="Google" id="ProtNLM"/>
    </source>
</evidence>
<evidence type="ECO:0000313" key="1">
    <source>
        <dbReference type="EMBL" id="ALO66595.1"/>
    </source>
</evidence>
<dbReference type="Proteomes" id="UP000059574">
    <property type="component" value="Chromosome"/>
</dbReference>
<protein>
    <recommendedName>
        <fullName evidence="3">Methyltransferase small domain-containing protein</fullName>
    </recommendedName>
</protein>
<dbReference type="AlphaFoldDB" id="A0A0S2LYM9"/>
<gene>
    <name evidence="1" type="ORF">AS189_08985</name>
</gene>
<organism evidence="1 2">
    <name type="scientific">Arthrobacter alpinus</name>
    <dbReference type="NCBI Taxonomy" id="656366"/>
    <lineage>
        <taxon>Bacteria</taxon>
        <taxon>Bacillati</taxon>
        <taxon>Actinomycetota</taxon>
        <taxon>Actinomycetes</taxon>
        <taxon>Micrococcales</taxon>
        <taxon>Micrococcaceae</taxon>
        <taxon>Arthrobacter</taxon>
    </lineage>
</organism>
<dbReference type="Gene3D" id="3.40.50.150">
    <property type="entry name" value="Vaccinia Virus protein VP39"/>
    <property type="match status" value="1"/>
</dbReference>
<proteinExistence type="predicted"/>
<accession>A0A0S2LYM9</accession>
<dbReference type="CDD" id="cd02440">
    <property type="entry name" value="AdoMet_MTases"/>
    <property type="match status" value="1"/>
</dbReference>
<dbReference type="InterPro" id="IPR050320">
    <property type="entry name" value="N5-glutamine_MTase"/>
</dbReference>
<name>A0A0S2LYM9_9MICC</name>
<reference evidence="2" key="1">
    <citation type="submission" date="2015-11" db="EMBL/GenBank/DDBJ databases">
        <authorList>
            <person name="Kumar R."/>
            <person name="Singh D."/>
            <person name="Swarnkar M.K."/>
            <person name="Singh A.K."/>
            <person name="Kumar S."/>
        </authorList>
    </citation>
    <scope>NUCLEOTIDE SEQUENCE [LARGE SCALE GENOMIC DNA]</scope>
    <source>
        <strain evidence="2">ERGS4:06</strain>
    </source>
</reference>
<dbReference type="PANTHER" id="PTHR18895:SF74">
    <property type="entry name" value="MTRF1L RELEASE FACTOR GLUTAMINE METHYLTRANSFERASE"/>
    <property type="match status" value="1"/>
</dbReference>
<dbReference type="InterPro" id="IPR029063">
    <property type="entry name" value="SAM-dependent_MTases_sf"/>
</dbReference>
<dbReference type="Gene3D" id="1.10.8.10">
    <property type="entry name" value="DNA helicase RuvA subunit, C-terminal domain"/>
    <property type="match status" value="1"/>
</dbReference>
<dbReference type="PANTHER" id="PTHR18895">
    <property type="entry name" value="HEMK METHYLTRANSFERASE"/>
    <property type="match status" value="1"/>
</dbReference>